<comment type="caution">
    <text evidence="2">Lacks conserved residue(s) required for the propagation of feature annotation.</text>
</comment>
<keyword evidence="2" id="KW-0963">Cytoplasm</keyword>
<protein>
    <recommendedName>
        <fullName evidence="2">tRNA(Met) cytidine acetate ligase</fullName>
        <ecNumber evidence="2">6.3.4.-</ecNumber>
    </recommendedName>
</protein>
<dbReference type="STRING" id="926561.GCA_000379025_02533"/>
<keyword evidence="3" id="KW-0175">Coiled coil</keyword>
<keyword evidence="5" id="KW-1185">Reference proteome</keyword>
<name>A0A4R8GZD9_9FIRM</name>
<dbReference type="InterPro" id="IPR014729">
    <property type="entry name" value="Rossmann-like_a/b/a_fold"/>
</dbReference>
<dbReference type="EC" id="6.3.4.-" evidence="2"/>
<comment type="subcellular location">
    <subcellularLocation>
        <location evidence="2">Cytoplasm</location>
    </subcellularLocation>
</comment>
<evidence type="ECO:0000256" key="2">
    <source>
        <dbReference type="HAMAP-Rule" id="MF_01539"/>
    </source>
</evidence>
<dbReference type="GO" id="GO:0016879">
    <property type="term" value="F:ligase activity, forming carbon-nitrogen bonds"/>
    <property type="evidence" value="ECO:0007669"/>
    <property type="project" value="UniProtKB-UniRule"/>
</dbReference>
<comment type="similarity">
    <text evidence="2">Belongs to the TmcAL family.</text>
</comment>
<dbReference type="PANTHER" id="PTHR37825">
    <property type="entry name" value="TRNA(MET) CYTIDINE ACETATE LIGASE"/>
    <property type="match status" value="1"/>
</dbReference>
<keyword evidence="4" id="KW-0808">Transferase</keyword>
<dbReference type="NCBIfam" id="NF010191">
    <property type="entry name" value="PRK13670.1"/>
    <property type="match status" value="1"/>
</dbReference>
<reference evidence="4 5" key="1">
    <citation type="submission" date="2019-03" db="EMBL/GenBank/DDBJ databases">
        <title>Subsurface microbial communities from deep shales in Ohio and West Virginia, USA.</title>
        <authorList>
            <person name="Wrighton K."/>
        </authorList>
    </citation>
    <scope>NUCLEOTIDE SEQUENCE [LARGE SCALE GENOMIC DNA]</scope>
    <source>
        <strain evidence="4 5">MSL 6dP</strain>
    </source>
</reference>
<sequence length="430" mass="48620">MKILGIITEYNPFHQGHQFHINKSLEKSNADACICIMSGPFLQRGEPAIVNQWARTKMALNSGVDLLIQLPVTYSVRSAEHFALGAIKLLNSTGIVDSLCFGSELGISKILRDIAKLISDRPKELDLKIKKNMDQGISYPAARSKAISEYIEINSNKFEISASQAMNILNNPNNILGLEYMKALIKLKSPITPLTIQRKGSQYHSKKLNQLASASAIREEIRINQINNSILINDKIREVIPTITSQILIDQFENKLGPIFYDNFSTQILTLIRRTSSEELKKYENIIGGLENRIKEAANKATSIQELIDLINTKRFTKTRIQRILTHILLGLDQKTLNNFDQNGGPQYLRILGFNNKGRDLLKLIKENSTLPLITKVANHFRTNQNPNNLLQEMLNIDIKANNIYALAYPNKQKKQGNIDFFTNPIINIE</sequence>
<evidence type="ECO:0000313" key="5">
    <source>
        <dbReference type="Proteomes" id="UP000295832"/>
    </source>
</evidence>
<dbReference type="GO" id="GO:0000049">
    <property type="term" value="F:tRNA binding"/>
    <property type="evidence" value="ECO:0007669"/>
    <property type="project" value="UniProtKB-KW"/>
</dbReference>
<proteinExistence type="inferred from homology"/>
<keyword evidence="2" id="KW-0694">RNA-binding</keyword>
<keyword evidence="2" id="KW-0067">ATP-binding</keyword>
<feature type="binding site" evidence="2">
    <location>
        <position position="173"/>
    </location>
    <ligand>
        <name>ATP</name>
        <dbReference type="ChEBI" id="CHEBI:30616"/>
    </ligand>
</feature>
<keyword evidence="1 2" id="KW-0819">tRNA processing</keyword>
<feature type="binding site" evidence="2">
    <location>
        <position position="198"/>
    </location>
    <ligand>
        <name>ATP</name>
        <dbReference type="ChEBI" id="CHEBI:30616"/>
    </ligand>
</feature>
<dbReference type="Proteomes" id="UP000295832">
    <property type="component" value="Unassembled WGS sequence"/>
</dbReference>
<organism evidence="4 5">
    <name type="scientific">Orenia marismortui</name>
    <dbReference type="NCBI Taxonomy" id="46469"/>
    <lineage>
        <taxon>Bacteria</taxon>
        <taxon>Bacillati</taxon>
        <taxon>Bacillota</taxon>
        <taxon>Clostridia</taxon>
        <taxon>Halanaerobiales</taxon>
        <taxon>Halobacteroidaceae</taxon>
        <taxon>Orenia</taxon>
    </lineage>
</organism>
<dbReference type="Pfam" id="PF05636">
    <property type="entry name" value="HIGH_NTase1"/>
    <property type="match status" value="1"/>
</dbReference>
<dbReference type="SUPFAM" id="SSF52374">
    <property type="entry name" value="Nucleotidylyl transferase"/>
    <property type="match status" value="1"/>
</dbReference>
<evidence type="ECO:0000256" key="1">
    <source>
        <dbReference type="ARBA" id="ARBA00022694"/>
    </source>
</evidence>
<dbReference type="GO" id="GO:0005737">
    <property type="term" value="C:cytoplasm"/>
    <property type="evidence" value="ECO:0007669"/>
    <property type="project" value="UniProtKB-SubCell"/>
</dbReference>
<evidence type="ECO:0000313" key="4">
    <source>
        <dbReference type="EMBL" id="TDX52106.1"/>
    </source>
</evidence>
<keyword evidence="2" id="KW-0547">Nucleotide-binding</keyword>
<comment type="catalytic activity">
    <reaction evidence="2">
        <text>cytidine(34) in elongator tRNA(Met) + acetate + ATP = N(4)-acetylcytidine(34) in elongator tRNA(Met) + AMP + diphosphate</text>
        <dbReference type="Rhea" id="RHEA:58144"/>
        <dbReference type="Rhea" id="RHEA-COMP:10693"/>
        <dbReference type="Rhea" id="RHEA-COMP:10694"/>
        <dbReference type="ChEBI" id="CHEBI:30089"/>
        <dbReference type="ChEBI" id="CHEBI:30616"/>
        <dbReference type="ChEBI" id="CHEBI:33019"/>
        <dbReference type="ChEBI" id="CHEBI:74900"/>
        <dbReference type="ChEBI" id="CHEBI:82748"/>
        <dbReference type="ChEBI" id="CHEBI:456215"/>
    </reaction>
</comment>
<accession>A0A4R8GZD9</accession>
<feature type="binding site" evidence="2">
    <location>
        <begin position="7"/>
        <end position="20"/>
    </location>
    <ligand>
        <name>ATP</name>
        <dbReference type="ChEBI" id="CHEBI:30616"/>
    </ligand>
</feature>
<dbReference type="AlphaFoldDB" id="A0A4R8GZD9"/>
<dbReference type="EMBL" id="SOEG01000008">
    <property type="protein sequence ID" value="TDX52106.1"/>
    <property type="molecule type" value="Genomic_DNA"/>
</dbReference>
<feature type="binding site" evidence="2">
    <location>
        <position position="102"/>
    </location>
    <ligand>
        <name>ATP</name>
        <dbReference type="ChEBI" id="CHEBI:30616"/>
    </ligand>
</feature>
<dbReference type="HAMAP" id="MF_01539">
    <property type="entry name" value="TmcAL"/>
    <property type="match status" value="1"/>
</dbReference>
<dbReference type="GO" id="GO:0005524">
    <property type="term" value="F:ATP binding"/>
    <property type="evidence" value="ECO:0007669"/>
    <property type="project" value="UniProtKB-KW"/>
</dbReference>
<dbReference type="RefSeq" id="WP_134115983.1">
    <property type="nucleotide sequence ID" value="NZ_SOEG01000008.1"/>
</dbReference>
<dbReference type="PANTHER" id="PTHR37825:SF1">
    <property type="entry name" value="TRNA(MET) CYTIDINE ACETATE LIGASE"/>
    <property type="match status" value="1"/>
</dbReference>
<evidence type="ECO:0000256" key="3">
    <source>
        <dbReference type="SAM" id="Coils"/>
    </source>
</evidence>
<dbReference type="GO" id="GO:0006400">
    <property type="term" value="P:tRNA modification"/>
    <property type="evidence" value="ECO:0007669"/>
    <property type="project" value="UniProtKB-UniRule"/>
</dbReference>
<dbReference type="GO" id="GO:0016740">
    <property type="term" value="F:transferase activity"/>
    <property type="evidence" value="ECO:0007669"/>
    <property type="project" value="UniProtKB-KW"/>
</dbReference>
<keyword evidence="2" id="KW-0436">Ligase</keyword>
<dbReference type="InterPro" id="IPR008513">
    <property type="entry name" value="tRNA(Met)_cyd_acetate_ligase"/>
</dbReference>
<dbReference type="Gene3D" id="3.40.50.620">
    <property type="entry name" value="HUPs"/>
    <property type="match status" value="1"/>
</dbReference>
<comment type="function">
    <text evidence="2">Catalyzes the formation of N(4)-acetylcytidine (ac(4)C) at the wobble position of elongator tRNA(Met), using acetate and ATP as substrates. First activates an acetate ion to form acetyladenylate (Ac-AMP) and then transfers the acetyl group to tRNA to form ac(4)C34.</text>
</comment>
<keyword evidence="2" id="KW-0820">tRNA-binding</keyword>
<feature type="coiled-coil region" evidence="3">
    <location>
        <begin position="273"/>
        <end position="307"/>
    </location>
</feature>
<gene>
    <name evidence="2" type="primary">tmcAL</name>
    <name evidence="4" type="ORF">C7959_10828</name>
</gene>
<comment type="caution">
    <text evidence="4">The sequence shown here is derived from an EMBL/GenBank/DDBJ whole genome shotgun (WGS) entry which is preliminary data.</text>
</comment>